<gene>
    <name evidence="2" type="ordered locus">AXX17_At2g06440</name>
</gene>
<dbReference type="ExpressionAtlas" id="A0A178VXK1">
    <property type="expression patterns" value="baseline and differential"/>
</dbReference>
<sequence>MSSHLFVLLMDILAKLLDRGAINGLFNLHPRCVAPFITHLSFVDYVLVFFDGSMSPVAGILNILEAFKLGSGLGIYKSKNRSYARWRRLCQVFFFSGYLSDETRSPPIDAHAPSNSFSASKTWMALHPPGVQVNWHRSIWFKDRVPKHAFISWVVAWNRLHTRDRLKSWGFSIHVVCVLCNSGDESREHLFFNCPYSSAVWTYFTRITLVFADCSKQIPEGILEDVPVKVGNSLIPAYFVVLDYGKEPKDPLILGRAFLTTAGARIDMKRGKISLNICDLKMEFGMDGSEITRAISSIASSHDTSP</sequence>
<proteinExistence type="predicted"/>
<dbReference type="EMBL" id="LUHQ01000002">
    <property type="protein sequence ID" value="OAP11060.1"/>
    <property type="molecule type" value="Genomic_DNA"/>
</dbReference>
<dbReference type="Proteomes" id="UP000078284">
    <property type="component" value="Chromosome 2"/>
</dbReference>
<evidence type="ECO:0000259" key="1">
    <source>
        <dbReference type="Pfam" id="PF13966"/>
    </source>
</evidence>
<dbReference type="AlphaFoldDB" id="A0A178VXK1"/>
<organism evidence="2 3">
    <name type="scientific">Arabidopsis thaliana</name>
    <name type="common">Mouse-ear cress</name>
    <dbReference type="NCBI Taxonomy" id="3702"/>
    <lineage>
        <taxon>Eukaryota</taxon>
        <taxon>Viridiplantae</taxon>
        <taxon>Streptophyta</taxon>
        <taxon>Embryophyta</taxon>
        <taxon>Tracheophyta</taxon>
        <taxon>Spermatophyta</taxon>
        <taxon>Magnoliopsida</taxon>
        <taxon>eudicotyledons</taxon>
        <taxon>Gunneridae</taxon>
        <taxon>Pentapetalae</taxon>
        <taxon>rosids</taxon>
        <taxon>malvids</taxon>
        <taxon>Brassicales</taxon>
        <taxon>Brassicaceae</taxon>
        <taxon>Camelineae</taxon>
        <taxon>Arabidopsis</taxon>
    </lineage>
</organism>
<name>A0A178VXK1_ARATH</name>
<evidence type="ECO:0000313" key="2">
    <source>
        <dbReference type="EMBL" id="OAP11060.1"/>
    </source>
</evidence>
<dbReference type="PANTHER" id="PTHR33067">
    <property type="entry name" value="RNA-DIRECTED DNA POLYMERASE-RELATED"/>
    <property type="match status" value="1"/>
</dbReference>
<comment type="caution">
    <text evidence="2">The sequence shown here is derived from an EMBL/GenBank/DDBJ whole genome shotgun (WGS) entry which is preliminary data.</text>
</comment>
<evidence type="ECO:0000313" key="3">
    <source>
        <dbReference type="Proteomes" id="UP000078284"/>
    </source>
</evidence>
<dbReference type="Pfam" id="PF13966">
    <property type="entry name" value="zf-RVT"/>
    <property type="match status" value="1"/>
</dbReference>
<reference evidence="3" key="1">
    <citation type="journal article" date="2016" name="Proc. Natl. Acad. Sci. U.S.A.">
        <title>Chromosome-level assembly of Arabidopsis thaliana Ler reveals the extent of translocation and inversion polymorphisms.</title>
        <authorList>
            <person name="Zapata L."/>
            <person name="Ding J."/>
            <person name="Willing E.M."/>
            <person name="Hartwig B."/>
            <person name="Bezdan D."/>
            <person name="Jiao W.B."/>
            <person name="Patel V."/>
            <person name="Velikkakam James G."/>
            <person name="Koornneef M."/>
            <person name="Ossowski S."/>
            <person name="Schneeberger K."/>
        </authorList>
    </citation>
    <scope>NUCLEOTIDE SEQUENCE [LARGE SCALE GENOMIC DNA]</scope>
    <source>
        <strain evidence="3">cv. Landsberg erecta</strain>
    </source>
</reference>
<dbReference type="InterPro" id="IPR021109">
    <property type="entry name" value="Peptidase_aspartic_dom_sf"/>
</dbReference>
<dbReference type="InterPro" id="IPR026960">
    <property type="entry name" value="RVT-Znf"/>
</dbReference>
<dbReference type="Gene3D" id="2.40.70.10">
    <property type="entry name" value="Acid Proteases"/>
    <property type="match status" value="1"/>
</dbReference>
<feature type="domain" description="Reverse transcriptase zinc-binding" evidence="1">
    <location>
        <begin position="117"/>
        <end position="201"/>
    </location>
</feature>
<accession>A0A178VXK1</accession>
<protein>
    <recommendedName>
        <fullName evidence="1">Reverse transcriptase zinc-binding domain-containing protein</fullName>
    </recommendedName>
</protein>